<protein>
    <submittedName>
        <fullName evidence="12">Protein kinase domain-containing protein</fullName>
    </submittedName>
</protein>
<feature type="chain" id="PRO_5036673964" evidence="9">
    <location>
        <begin position="20"/>
        <end position="636"/>
    </location>
</feature>
<comment type="subcellular location">
    <subcellularLocation>
        <location evidence="1">Membrane</location>
        <topology evidence="1">Single-pass membrane protein</topology>
    </subcellularLocation>
</comment>
<evidence type="ECO:0000256" key="6">
    <source>
        <dbReference type="ARBA" id="ARBA00023137"/>
    </source>
</evidence>
<dbReference type="GO" id="GO:0007169">
    <property type="term" value="P:cell surface receptor protein tyrosine kinase signaling pathway"/>
    <property type="evidence" value="ECO:0007669"/>
    <property type="project" value="TreeGrafter"/>
</dbReference>
<dbReference type="InterPro" id="IPR000719">
    <property type="entry name" value="Prot_kinase_dom"/>
</dbReference>
<evidence type="ECO:0000256" key="7">
    <source>
        <dbReference type="ARBA" id="ARBA00051243"/>
    </source>
</evidence>
<dbReference type="GO" id="GO:1990090">
    <property type="term" value="P:cellular response to nerve growth factor stimulus"/>
    <property type="evidence" value="ECO:0007669"/>
    <property type="project" value="TreeGrafter"/>
</dbReference>
<proteinExistence type="predicted"/>
<evidence type="ECO:0000256" key="9">
    <source>
        <dbReference type="SAM" id="SignalP"/>
    </source>
</evidence>
<dbReference type="GO" id="GO:0004714">
    <property type="term" value="F:transmembrane receptor protein tyrosine kinase activity"/>
    <property type="evidence" value="ECO:0007669"/>
    <property type="project" value="UniProtKB-EC"/>
</dbReference>
<dbReference type="InterPro" id="IPR008266">
    <property type="entry name" value="Tyr_kinase_AS"/>
</dbReference>
<keyword evidence="4" id="KW-0418">Kinase</keyword>
<dbReference type="PROSITE" id="PS00107">
    <property type="entry name" value="PROTEIN_KINASE_ATP"/>
    <property type="match status" value="1"/>
</dbReference>
<dbReference type="InterPro" id="IPR050122">
    <property type="entry name" value="RTK"/>
</dbReference>
<dbReference type="GO" id="GO:0010976">
    <property type="term" value="P:positive regulation of neuron projection development"/>
    <property type="evidence" value="ECO:0007669"/>
    <property type="project" value="TreeGrafter"/>
</dbReference>
<dbReference type="Pfam" id="PF07714">
    <property type="entry name" value="PK_Tyr_Ser-Thr"/>
    <property type="match status" value="1"/>
</dbReference>
<keyword evidence="2" id="KW-0808">Transferase</keyword>
<dbReference type="SMART" id="SM00219">
    <property type="entry name" value="TyrKc"/>
    <property type="match status" value="1"/>
</dbReference>
<dbReference type="SUPFAM" id="SSF56112">
    <property type="entry name" value="Protein kinase-like (PK-like)"/>
    <property type="match status" value="1"/>
</dbReference>
<feature type="signal peptide" evidence="9">
    <location>
        <begin position="1"/>
        <end position="19"/>
    </location>
</feature>
<name>A0A914XF06_9BILA</name>
<dbReference type="GO" id="GO:0005030">
    <property type="term" value="F:neurotrophin receptor activity"/>
    <property type="evidence" value="ECO:0007669"/>
    <property type="project" value="TreeGrafter"/>
</dbReference>
<dbReference type="Proteomes" id="UP000887566">
    <property type="component" value="Unplaced"/>
</dbReference>
<dbReference type="WBParaSite" id="PSAMB.scaffold73size86561.g1534.t1">
    <property type="protein sequence ID" value="PSAMB.scaffold73size86561.g1534.t1"/>
    <property type="gene ID" value="PSAMB.scaffold73size86561.g1534"/>
</dbReference>
<dbReference type="FunFam" id="1.10.510.10:FF:000554">
    <property type="entry name" value="Predicted protein"/>
    <property type="match status" value="1"/>
</dbReference>
<dbReference type="CDD" id="cd00192">
    <property type="entry name" value="PTKc"/>
    <property type="match status" value="1"/>
</dbReference>
<evidence type="ECO:0000256" key="2">
    <source>
        <dbReference type="ARBA" id="ARBA00022679"/>
    </source>
</evidence>
<evidence type="ECO:0000259" key="10">
    <source>
        <dbReference type="PROSITE" id="PS50011"/>
    </source>
</evidence>
<dbReference type="GO" id="GO:0005886">
    <property type="term" value="C:plasma membrane"/>
    <property type="evidence" value="ECO:0007669"/>
    <property type="project" value="TreeGrafter"/>
</dbReference>
<keyword evidence="3 8" id="KW-0547">Nucleotide-binding</keyword>
<sequence>MILKSTAVLAALILRVALGCRENLCNSCKCSGRKITCSDARFAQQAFHCDFTDYHVLSKTPVVIPWRSLSLEDVNTTSNITIDLRNAPLNCSSCENAWLMQWRTIETTTLRGLEDCAYCPQLSVFAWLNLPRIVFGYNNNMRCDGEKLMKKCAIPDVAEHKPLQFTELHEGESEAMWTCSSVYPKQNTSFAGCLSAIFRPIPLPGSATNSNDHKIVPTKFGDESGECVTEYELQRTPELNVTHSGFFGCSIRKGFIPAAEWRFVLFKAVVCLVLKKVMDKRTKQRAEQVSSSYHMDLLNPLLVQNPTYFDWMHSVQARTDILVITSDDLEIVREIGQGAFGQVHLVRRMQPSTMLSNENDHLLAMKQLKYVSPEKLVDLEHEASVLTKLSHPNIVKFYGITLIDGAFGLLFEYMSEGDLVTYLRNRSQDLQGTEPVPYSDMLRMSIQVASGLEYLHSHHMVHRDVAARNCLVATELIVKLSDFGMTRDVYVTDYYKMDSHTLVPLRWLPPESIVYRKFTVESDMWSFGVLLWEIFSGGQVPWYMYSNTEVLEIVKNGELLAKPDCCPETVYKTLMLRCWASKPSERISATNIKEKLTELLDSTSVYCSLTMDRSASLQQEYQNLTTLPTSNRHRSA</sequence>
<evidence type="ECO:0000256" key="4">
    <source>
        <dbReference type="ARBA" id="ARBA00022777"/>
    </source>
</evidence>
<evidence type="ECO:0000256" key="8">
    <source>
        <dbReference type="PROSITE-ProRule" id="PRU10141"/>
    </source>
</evidence>
<dbReference type="GO" id="GO:0043235">
    <property type="term" value="C:receptor complex"/>
    <property type="evidence" value="ECO:0007669"/>
    <property type="project" value="TreeGrafter"/>
</dbReference>
<dbReference type="InterPro" id="IPR017441">
    <property type="entry name" value="Protein_kinase_ATP_BS"/>
</dbReference>
<dbReference type="GO" id="GO:0030424">
    <property type="term" value="C:axon"/>
    <property type="evidence" value="ECO:0007669"/>
    <property type="project" value="TreeGrafter"/>
</dbReference>
<dbReference type="PANTHER" id="PTHR24416">
    <property type="entry name" value="TYROSINE-PROTEIN KINASE RECEPTOR"/>
    <property type="match status" value="1"/>
</dbReference>
<evidence type="ECO:0000313" key="12">
    <source>
        <dbReference type="WBParaSite" id="PSAMB.scaffold73size86561.g1534.t1"/>
    </source>
</evidence>
<dbReference type="PRINTS" id="PR00109">
    <property type="entry name" value="TYRKINASE"/>
</dbReference>
<dbReference type="AlphaFoldDB" id="A0A914XF06"/>
<evidence type="ECO:0000313" key="11">
    <source>
        <dbReference type="Proteomes" id="UP000887566"/>
    </source>
</evidence>
<dbReference type="GO" id="GO:0005524">
    <property type="term" value="F:ATP binding"/>
    <property type="evidence" value="ECO:0007669"/>
    <property type="project" value="UniProtKB-UniRule"/>
</dbReference>
<dbReference type="PROSITE" id="PS00109">
    <property type="entry name" value="PROTEIN_KINASE_TYR"/>
    <property type="match status" value="1"/>
</dbReference>
<feature type="domain" description="Protein kinase" evidence="10">
    <location>
        <begin position="329"/>
        <end position="600"/>
    </location>
</feature>
<organism evidence="11 12">
    <name type="scientific">Plectus sambesii</name>
    <dbReference type="NCBI Taxonomy" id="2011161"/>
    <lineage>
        <taxon>Eukaryota</taxon>
        <taxon>Metazoa</taxon>
        <taxon>Ecdysozoa</taxon>
        <taxon>Nematoda</taxon>
        <taxon>Chromadorea</taxon>
        <taxon>Plectida</taxon>
        <taxon>Plectina</taxon>
        <taxon>Plectoidea</taxon>
        <taxon>Plectidae</taxon>
        <taxon>Plectus</taxon>
    </lineage>
</organism>
<dbReference type="InterPro" id="IPR020635">
    <property type="entry name" value="Tyr_kinase_cat_dom"/>
</dbReference>
<feature type="binding site" evidence="8">
    <location>
        <position position="366"/>
    </location>
    <ligand>
        <name>ATP</name>
        <dbReference type="ChEBI" id="CHEBI:30616"/>
    </ligand>
</feature>
<dbReference type="PROSITE" id="PS50011">
    <property type="entry name" value="PROTEIN_KINASE_DOM"/>
    <property type="match status" value="1"/>
</dbReference>
<dbReference type="GO" id="GO:0051897">
    <property type="term" value="P:positive regulation of phosphatidylinositol 3-kinase/protein kinase B signal transduction"/>
    <property type="evidence" value="ECO:0007669"/>
    <property type="project" value="TreeGrafter"/>
</dbReference>
<reference evidence="12" key="1">
    <citation type="submission" date="2022-11" db="UniProtKB">
        <authorList>
            <consortium name="WormBaseParasite"/>
        </authorList>
    </citation>
    <scope>IDENTIFICATION</scope>
</reference>
<evidence type="ECO:0000256" key="1">
    <source>
        <dbReference type="ARBA" id="ARBA00004167"/>
    </source>
</evidence>
<evidence type="ECO:0000256" key="3">
    <source>
        <dbReference type="ARBA" id="ARBA00022741"/>
    </source>
</evidence>
<comment type="catalytic activity">
    <reaction evidence="7">
        <text>L-tyrosyl-[protein] + ATP = O-phospho-L-tyrosyl-[protein] + ADP + H(+)</text>
        <dbReference type="Rhea" id="RHEA:10596"/>
        <dbReference type="Rhea" id="RHEA-COMP:10136"/>
        <dbReference type="Rhea" id="RHEA-COMP:20101"/>
        <dbReference type="ChEBI" id="CHEBI:15378"/>
        <dbReference type="ChEBI" id="CHEBI:30616"/>
        <dbReference type="ChEBI" id="CHEBI:46858"/>
        <dbReference type="ChEBI" id="CHEBI:61978"/>
        <dbReference type="ChEBI" id="CHEBI:456216"/>
        <dbReference type="EC" id="2.7.10.1"/>
    </reaction>
</comment>
<keyword evidence="11" id="KW-1185">Reference proteome</keyword>
<dbReference type="GO" id="GO:0043121">
    <property type="term" value="F:neurotrophin binding"/>
    <property type="evidence" value="ECO:0007669"/>
    <property type="project" value="TreeGrafter"/>
</dbReference>
<keyword evidence="9" id="KW-0732">Signal</keyword>
<evidence type="ECO:0000256" key="5">
    <source>
        <dbReference type="ARBA" id="ARBA00022840"/>
    </source>
</evidence>
<dbReference type="PANTHER" id="PTHR24416:SF614">
    <property type="entry name" value="PROTEIN KINASE DOMAIN-CONTAINING PROTEIN"/>
    <property type="match status" value="1"/>
</dbReference>
<dbReference type="InterPro" id="IPR001245">
    <property type="entry name" value="Ser-Thr/Tyr_kinase_cat_dom"/>
</dbReference>
<accession>A0A914XF06</accession>
<dbReference type="InterPro" id="IPR011009">
    <property type="entry name" value="Kinase-like_dom_sf"/>
</dbReference>
<keyword evidence="6" id="KW-0829">Tyrosine-protein kinase</keyword>
<dbReference type="Gene3D" id="1.10.510.10">
    <property type="entry name" value="Transferase(Phosphotransferase) domain 1"/>
    <property type="match status" value="1"/>
</dbReference>
<keyword evidence="5 8" id="KW-0067">ATP-binding</keyword>